<evidence type="ECO:0000256" key="5">
    <source>
        <dbReference type="ARBA" id="ARBA00023029"/>
    </source>
</evidence>
<dbReference type="InterPro" id="IPR036202">
    <property type="entry name" value="TopoI_DNA-bd_euk_N_sf"/>
</dbReference>
<reference evidence="11 12" key="1">
    <citation type="submission" date="2015-06" db="EMBL/GenBank/DDBJ databases">
        <title>New insights into the roles of widespread benthic archaea in carbon and nitrogen cycling.</title>
        <authorList>
            <person name="Lazar C.S."/>
            <person name="Baker B.J."/>
            <person name="Seitz K.W."/>
            <person name="Hyde A.S."/>
            <person name="Dick G.J."/>
            <person name="Hinrichs K.-U."/>
            <person name="Teske A.P."/>
        </authorList>
    </citation>
    <scope>NUCLEOTIDE SEQUENCE [LARGE SCALE GENOMIC DNA]</scope>
    <source>
        <strain evidence="11">SG8-32-1</strain>
    </source>
</reference>
<dbReference type="SUPFAM" id="SSF56741">
    <property type="entry name" value="Eukaryotic DNA topoisomerase I, N-terminal DNA-binding fragment"/>
    <property type="match status" value="1"/>
</dbReference>
<dbReference type="Gene3D" id="2.170.11.10">
    <property type="entry name" value="DNA Topoisomerase I, domain 2"/>
    <property type="match status" value="1"/>
</dbReference>
<dbReference type="PROSITE" id="PS52038">
    <property type="entry name" value="TOPO_IB_2"/>
    <property type="match status" value="1"/>
</dbReference>
<dbReference type="InterPro" id="IPR001631">
    <property type="entry name" value="TopoI"/>
</dbReference>
<dbReference type="Gene3D" id="3.90.15.10">
    <property type="entry name" value="Topoisomerase I, Chain A, domain 3"/>
    <property type="match status" value="1"/>
</dbReference>
<dbReference type="GO" id="GO:0003677">
    <property type="term" value="F:DNA binding"/>
    <property type="evidence" value="ECO:0007669"/>
    <property type="project" value="UniProtKB-KW"/>
</dbReference>
<gene>
    <name evidence="11" type="ORF">AC477_03430</name>
</gene>
<dbReference type="InterPro" id="IPR051062">
    <property type="entry name" value="Topoisomerase_IB"/>
</dbReference>
<dbReference type="EC" id="5.6.2.1" evidence="3"/>
<dbReference type="PANTHER" id="PTHR10290">
    <property type="entry name" value="DNA TOPOISOMERASE I"/>
    <property type="match status" value="1"/>
</dbReference>
<dbReference type="Gene3D" id="1.10.10.41">
    <property type="entry name" value="Yeast DNA topoisomerase - domain 1"/>
    <property type="match status" value="1"/>
</dbReference>
<dbReference type="Pfam" id="PF02919">
    <property type="entry name" value="Topoisom_I_N"/>
    <property type="match status" value="1"/>
</dbReference>
<feature type="domain" description="DNA topoisomerase I eukaryotic-type" evidence="10">
    <location>
        <begin position="151"/>
        <end position="580"/>
    </location>
</feature>
<dbReference type="SMART" id="SM00435">
    <property type="entry name" value="TOPEUc"/>
    <property type="match status" value="1"/>
</dbReference>
<dbReference type="InterPro" id="IPR013499">
    <property type="entry name" value="TopoI_euk"/>
</dbReference>
<evidence type="ECO:0000256" key="6">
    <source>
        <dbReference type="ARBA" id="ARBA00023125"/>
    </source>
</evidence>
<evidence type="ECO:0000256" key="8">
    <source>
        <dbReference type="ARBA" id="ARBA00033297"/>
    </source>
</evidence>
<comment type="similarity">
    <text evidence="2">Belongs to the type IB topoisomerase family.</text>
</comment>
<dbReference type="GO" id="GO:0003917">
    <property type="term" value="F:DNA topoisomerase type I (single strand cut, ATP-independent) activity"/>
    <property type="evidence" value="ECO:0007669"/>
    <property type="project" value="UniProtKB-EC"/>
</dbReference>
<dbReference type="Pfam" id="PF01028">
    <property type="entry name" value="Topoisom_I"/>
    <property type="match status" value="1"/>
</dbReference>
<evidence type="ECO:0000313" key="11">
    <source>
        <dbReference type="EMBL" id="KON32072.1"/>
    </source>
</evidence>
<evidence type="ECO:0000313" key="12">
    <source>
        <dbReference type="Proteomes" id="UP000037237"/>
    </source>
</evidence>
<dbReference type="Proteomes" id="UP000037237">
    <property type="component" value="Unassembled WGS sequence"/>
</dbReference>
<accession>A0A0M0BTZ1</accession>
<dbReference type="GO" id="GO:0006265">
    <property type="term" value="P:DNA topological change"/>
    <property type="evidence" value="ECO:0007669"/>
    <property type="project" value="InterPro"/>
</dbReference>
<keyword evidence="5" id="KW-0799">Topoisomerase</keyword>
<dbReference type="InterPro" id="IPR025834">
    <property type="entry name" value="TopoI_C_dom"/>
</dbReference>
<comment type="caution">
    <text evidence="11">The sequence shown here is derived from an EMBL/GenBank/DDBJ whole genome shotgun (WGS) entry which is preliminary data.</text>
</comment>
<dbReference type="InterPro" id="IPR013034">
    <property type="entry name" value="DNA_topo_DNA_db_N_dom1"/>
</dbReference>
<dbReference type="InterPro" id="IPR013030">
    <property type="entry name" value="DNA_topo_DNA_db_N_dom2"/>
</dbReference>
<protein>
    <recommendedName>
        <fullName evidence="4">DNA topoisomerase 1</fullName>
        <ecNumber evidence="3">5.6.2.1</ecNumber>
    </recommendedName>
    <alternativeName>
        <fullName evidence="8">DNA topoisomerase I</fullName>
    </alternativeName>
</protein>
<dbReference type="InterPro" id="IPR014727">
    <property type="entry name" value="TopoI_cat_a/b-sub_euk"/>
</dbReference>
<keyword evidence="9" id="KW-0175">Coiled coil</keyword>
<comment type="catalytic activity">
    <reaction evidence="1">
        <text>ATP-independent breakage of single-stranded DNA, followed by passage and rejoining.</text>
        <dbReference type="EC" id="5.6.2.1"/>
    </reaction>
</comment>
<dbReference type="InterPro" id="IPR013500">
    <property type="entry name" value="TopoI_cat_euk"/>
</dbReference>
<sequence>MNLHKRRRNQMESLHHNGVLIPARYEGRGLKIKVNDKEINLTLEQEEMAVAWAKKVGTPYVDDKTFAKNFHKDFSEKLGITVKPGEVDYSQIVSLVEREREEKKNLPKEEKKLLATQRKKVREANKEKYGYAYVDGEKMELANYVAEPSSIFMGRGKHPMRGSWKEGPKKEDVILNLSPDSPRPDGNWNEIVWEPEAIWIARWQDKLSGKMKYVWFSDSCSFKQQKEIEKFDKAAEFHQKLPQVKRHIFKNLDSEDLKRRKTATVCYLIDKLKIRVGDEKDPDEADTVGASTLRKEHIKINGDGTVSFNFLGKDSIPHIFTASLPENVIKNLEDFSQNTESVLFEGVGSSQVSEFLDEIMTGLSAKVFRTLYASDAVKTKLNKTQVEPEEPNYVKKFAATMANLEAAKVCNHKRTISKTWKTSLENKKDRLEILKKRAKASEAKIKQSIKDWTKKHEEQLAKQEARLNAFEDKLEELKMQFNTKKNEEKDVSTINKRITRQQQTIARQKQSIKKMKTKQVQRIEKLKQRLNSRKIRNNVSAEKTKLKIAVQEETRDYNISTSLKSYIDPRIYYEWGKKVEYDWKQYYPKSLHNKFSWLDCQDNKEEN</sequence>
<organism evidence="11 12">
    <name type="scientific">miscellaneous Crenarchaeota group-1 archaeon SG8-32-1</name>
    <dbReference type="NCBI Taxonomy" id="1685124"/>
    <lineage>
        <taxon>Archaea</taxon>
        <taxon>Candidatus Bathyarchaeota</taxon>
        <taxon>MCG-1</taxon>
    </lineage>
</organism>
<proteinExistence type="inferred from homology"/>
<evidence type="ECO:0000256" key="7">
    <source>
        <dbReference type="ARBA" id="ARBA00023235"/>
    </source>
</evidence>
<keyword evidence="6" id="KW-0238">DNA-binding</keyword>
<dbReference type="PRINTS" id="PR00416">
    <property type="entry name" value="EUTPISMRASEI"/>
</dbReference>
<evidence type="ECO:0000256" key="3">
    <source>
        <dbReference type="ARBA" id="ARBA00012891"/>
    </source>
</evidence>
<keyword evidence="7" id="KW-0413">Isomerase</keyword>
<dbReference type="EMBL" id="LFWU01000078">
    <property type="protein sequence ID" value="KON32072.1"/>
    <property type="molecule type" value="Genomic_DNA"/>
</dbReference>
<evidence type="ECO:0000256" key="1">
    <source>
        <dbReference type="ARBA" id="ARBA00000213"/>
    </source>
</evidence>
<evidence type="ECO:0000256" key="9">
    <source>
        <dbReference type="SAM" id="Coils"/>
    </source>
</evidence>
<dbReference type="InterPro" id="IPR008336">
    <property type="entry name" value="TopoI_DNA-bd_euk"/>
</dbReference>
<dbReference type="GO" id="GO:0005694">
    <property type="term" value="C:chromosome"/>
    <property type="evidence" value="ECO:0007669"/>
    <property type="project" value="InterPro"/>
</dbReference>
<dbReference type="Gene3D" id="1.10.132.10">
    <property type="match status" value="1"/>
</dbReference>
<evidence type="ECO:0000256" key="2">
    <source>
        <dbReference type="ARBA" id="ARBA00006645"/>
    </source>
</evidence>
<dbReference type="PANTHER" id="PTHR10290:SF3">
    <property type="entry name" value="DNA TOPOISOMERASE 1"/>
    <property type="match status" value="1"/>
</dbReference>
<evidence type="ECO:0000259" key="10">
    <source>
        <dbReference type="SMART" id="SM00435"/>
    </source>
</evidence>
<dbReference type="SUPFAM" id="SSF56349">
    <property type="entry name" value="DNA breaking-rejoining enzymes"/>
    <property type="match status" value="1"/>
</dbReference>
<evidence type="ECO:0000256" key="4">
    <source>
        <dbReference type="ARBA" id="ARBA00019632"/>
    </source>
</evidence>
<dbReference type="InterPro" id="IPR011010">
    <property type="entry name" value="DNA_brk_join_enz"/>
</dbReference>
<dbReference type="InterPro" id="IPR014711">
    <property type="entry name" value="TopoI_cat_a-hlx-sub_euk"/>
</dbReference>
<feature type="coiled-coil region" evidence="9">
    <location>
        <begin position="421"/>
        <end position="533"/>
    </location>
</feature>
<dbReference type="Pfam" id="PF14370">
    <property type="entry name" value="Topo_C_assoc"/>
    <property type="match status" value="1"/>
</dbReference>
<dbReference type="AlphaFoldDB" id="A0A0M0BTZ1"/>
<name>A0A0M0BTZ1_9ARCH</name>